<organism evidence="3 4">
    <name type="scientific">Petrimonas mucosa</name>
    <dbReference type="NCBI Taxonomy" id="1642646"/>
    <lineage>
        <taxon>Bacteria</taxon>
        <taxon>Pseudomonadati</taxon>
        <taxon>Bacteroidota</taxon>
        <taxon>Bacteroidia</taxon>
        <taxon>Bacteroidales</taxon>
        <taxon>Dysgonomonadaceae</taxon>
        <taxon>Petrimonas</taxon>
    </lineage>
</organism>
<dbReference type="AlphaFoldDB" id="A0A1G4G6Z5"/>
<dbReference type="EMBL" id="LT608328">
    <property type="protein sequence ID" value="SCM57702.1"/>
    <property type="molecule type" value="Genomic_DNA"/>
</dbReference>
<dbReference type="STRING" id="1642646.ING2E5A_1469"/>
<proteinExistence type="inferred from homology"/>
<dbReference type="KEGG" id="pmuc:ING2E5A_1469"/>
<dbReference type="Gene3D" id="3.20.20.380">
    <property type="entry name" value="Copper homeostasis (CutC) domain"/>
    <property type="match status" value="1"/>
</dbReference>
<dbReference type="FunFam" id="3.20.20.380:FF:000001">
    <property type="entry name" value="Copper homeostasis protein CutC"/>
    <property type="match status" value="1"/>
</dbReference>
<dbReference type="HAMAP" id="MF_00795">
    <property type="entry name" value="CutC"/>
    <property type="match status" value="1"/>
</dbReference>
<name>A0A1G4G6Z5_9BACT</name>
<evidence type="ECO:0000256" key="1">
    <source>
        <dbReference type="ARBA" id="ARBA00007768"/>
    </source>
</evidence>
<keyword evidence="4" id="KW-1185">Reference proteome</keyword>
<accession>A0A1G4G6Z5</accession>
<protein>
    <recommendedName>
        <fullName evidence="2">PF03932 family protein CutC</fullName>
    </recommendedName>
</protein>
<dbReference type="SUPFAM" id="SSF110395">
    <property type="entry name" value="CutC-like"/>
    <property type="match status" value="1"/>
</dbReference>
<dbReference type="GO" id="GO:0005737">
    <property type="term" value="C:cytoplasm"/>
    <property type="evidence" value="ECO:0007669"/>
    <property type="project" value="UniProtKB-SubCell"/>
</dbReference>
<gene>
    <name evidence="2 3" type="primary">cutC</name>
    <name evidence="3" type="ORF">ING2E5A_1469</name>
</gene>
<evidence type="ECO:0000313" key="4">
    <source>
        <dbReference type="Proteomes" id="UP000178485"/>
    </source>
</evidence>
<dbReference type="Proteomes" id="UP000178485">
    <property type="component" value="Chromosome i"/>
</dbReference>
<dbReference type="RefSeq" id="WP_071136809.1">
    <property type="nucleotide sequence ID" value="NZ_DUQN01000058.1"/>
</dbReference>
<keyword evidence="2" id="KW-0963">Cytoplasm</keyword>
<evidence type="ECO:0000256" key="2">
    <source>
        <dbReference type="HAMAP-Rule" id="MF_00795"/>
    </source>
</evidence>
<evidence type="ECO:0000313" key="3">
    <source>
        <dbReference type="EMBL" id="SCM57702.1"/>
    </source>
</evidence>
<reference evidence="3 4" key="1">
    <citation type="submission" date="2016-08" db="EMBL/GenBank/DDBJ databases">
        <authorList>
            <person name="Seilhamer J.J."/>
        </authorList>
    </citation>
    <scope>NUCLEOTIDE SEQUENCE [LARGE SCALE GENOMIC DNA]</scope>
    <source>
        <strain evidence="3">ING2-E5A</strain>
    </source>
</reference>
<comment type="subcellular location">
    <subcellularLocation>
        <location evidence="2">Cytoplasm</location>
    </subcellularLocation>
</comment>
<dbReference type="GO" id="GO:0005507">
    <property type="term" value="F:copper ion binding"/>
    <property type="evidence" value="ECO:0007669"/>
    <property type="project" value="TreeGrafter"/>
</dbReference>
<sequence length="251" mass="27419">MVKKEYRLEICANSVTSCIEAQKGGAFRVELCAAIPEGGTTPSYGEIAIARELLSIKLNVIIRPRSGDFLYSRLEHEIMLKDIEMCRKLGVDGIVIGCLTAEGDVDIERCRELVAAAGGMDITFHRAFDKCRDPFASLEQIIALGCSRILTSGQQPKAVQGIELLKKLVRQAGDRIIIMPGSGINENNIATIARETGAVEFHLSAREPVQSGMKYRESTVSMGGTNITIDEFEQLITSARKVKDTLTVLNS</sequence>
<comment type="caution">
    <text evidence="2">Once thought to be involved in copper homeostasis, experiments in E.coli have shown this is not the case.</text>
</comment>
<dbReference type="PANTHER" id="PTHR12598:SF0">
    <property type="entry name" value="COPPER HOMEOSTASIS PROTEIN CUTC HOMOLOG"/>
    <property type="match status" value="1"/>
</dbReference>
<dbReference type="Pfam" id="PF03932">
    <property type="entry name" value="CutC"/>
    <property type="match status" value="1"/>
</dbReference>
<dbReference type="InterPro" id="IPR005627">
    <property type="entry name" value="CutC-like"/>
</dbReference>
<dbReference type="PANTHER" id="PTHR12598">
    <property type="entry name" value="COPPER HOMEOSTASIS PROTEIN CUTC"/>
    <property type="match status" value="1"/>
</dbReference>
<dbReference type="InterPro" id="IPR036822">
    <property type="entry name" value="CutC-like_dom_sf"/>
</dbReference>
<comment type="similarity">
    <text evidence="1 2">Belongs to the CutC family.</text>
</comment>